<evidence type="ECO:0000256" key="3">
    <source>
        <dbReference type="ARBA" id="ARBA00022538"/>
    </source>
</evidence>
<keyword evidence="13" id="KW-1185">Reference proteome</keyword>
<evidence type="ECO:0000256" key="2">
    <source>
        <dbReference type="ARBA" id="ARBA00022448"/>
    </source>
</evidence>
<organism evidence="12 13">
    <name type="scientific">Hevea brasiliensis</name>
    <name type="common">Para rubber tree</name>
    <name type="synonym">Siphonia brasiliensis</name>
    <dbReference type="NCBI Taxonomy" id="3981"/>
    <lineage>
        <taxon>Eukaryota</taxon>
        <taxon>Viridiplantae</taxon>
        <taxon>Streptophyta</taxon>
        <taxon>Embryophyta</taxon>
        <taxon>Tracheophyta</taxon>
        <taxon>Spermatophyta</taxon>
        <taxon>Magnoliopsida</taxon>
        <taxon>eudicotyledons</taxon>
        <taxon>Gunneridae</taxon>
        <taxon>Pentapetalae</taxon>
        <taxon>rosids</taxon>
        <taxon>fabids</taxon>
        <taxon>Malpighiales</taxon>
        <taxon>Euphorbiaceae</taxon>
        <taxon>Crotonoideae</taxon>
        <taxon>Micrandreae</taxon>
        <taxon>Hevea</taxon>
    </lineage>
</organism>
<proteinExistence type="inferred from homology"/>
<evidence type="ECO:0000313" key="13">
    <source>
        <dbReference type="Proteomes" id="UP000467840"/>
    </source>
</evidence>
<evidence type="ECO:0000256" key="6">
    <source>
        <dbReference type="ARBA" id="ARBA00022989"/>
    </source>
</evidence>
<dbReference type="PANTHER" id="PTHR32468:SF148">
    <property type="entry name" value="CATION_H+ EXCHANGER DOMAIN-CONTAINING PROTEIN"/>
    <property type="match status" value="1"/>
</dbReference>
<evidence type="ECO:0000256" key="9">
    <source>
        <dbReference type="ARBA" id="ARBA00038341"/>
    </source>
</evidence>
<dbReference type="GO" id="GO:0015297">
    <property type="term" value="F:antiporter activity"/>
    <property type="evidence" value="ECO:0007669"/>
    <property type="project" value="InterPro"/>
</dbReference>
<reference evidence="12 13" key="1">
    <citation type="journal article" date="2020" name="Mol. Plant">
        <title>The Chromosome-Based Rubber Tree Genome Provides New Insights into Spurge Genome Evolution and Rubber Biosynthesis.</title>
        <authorList>
            <person name="Liu J."/>
            <person name="Shi C."/>
            <person name="Shi C.C."/>
            <person name="Li W."/>
            <person name="Zhang Q.J."/>
            <person name="Zhang Y."/>
            <person name="Li K."/>
            <person name="Lu H.F."/>
            <person name="Shi C."/>
            <person name="Zhu S.T."/>
            <person name="Xiao Z.Y."/>
            <person name="Nan H."/>
            <person name="Yue Y."/>
            <person name="Zhu X.G."/>
            <person name="Wu Y."/>
            <person name="Hong X.N."/>
            <person name="Fan G.Y."/>
            <person name="Tong Y."/>
            <person name="Zhang D."/>
            <person name="Mao C.L."/>
            <person name="Liu Y.L."/>
            <person name="Hao S.J."/>
            <person name="Liu W.Q."/>
            <person name="Lv M.Q."/>
            <person name="Zhang H.B."/>
            <person name="Liu Y."/>
            <person name="Hu-Tang G.R."/>
            <person name="Wang J.P."/>
            <person name="Wang J.H."/>
            <person name="Sun Y.H."/>
            <person name="Ni S.B."/>
            <person name="Chen W.B."/>
            <person name="Zhang X.C."/>
            <person name="Jiao Y.N."/>
            <person name="Eichler E.E."/>
            <person name="Li G.H."/>
            <person name="Liu X."/>
            <person name="Gao L.Z."/>
        </authorList>
    </citation>
    <scope>NUCLEOTIDE SEQUENCE [LARGE SCALE GENOMIC DNA]</scope>
    <source>
        <strain evidence="13">cv. GT1</strain>
        <tissue evidence="12">Leaf</tissue>
    </source>
</reference>
<comment type="caution">
    <text evidence="12">The sequence shown here is derived from an EMBL/GenBank/DDBJ whole genome shotgun (WGS) entry which is preliminary data.</text>
</comment>
<evidence type="ECO:0000259" key="11">
    <source>
        <dbReference type="Pfam" id="PF00999"/>
    </source>
</evidence>
<keyword evidence="2" id="KW-0813">Transport</keyword>
<dbReference type="GO" id="GO:1902600">
    <property type="term" value="P:proton transmembrane transport"/>
    <property type="evidence" value="ECO:0007669"/>
    <property type="project" value="InterPro"/>
</dbReference>
<evidence type="ECO:0000256" key="1">
    <source>
        <dbReference type="ARBA" id="ARBA00004141"/>
    </source>
</evidence>
<keyword evidence="8 10" id="KW-0472">Membrane</keyword>
<dbReference type="Pfam" id="PF00999">
    <property type="entry name" value="Na_H_Exchanger"/>
    <property type="match status" value="1"/>
</dbReference>
<dbReference type="PANTHER" id="PTHR32468">
    <property type="entry name" value="CATION/H + ANTIPORTER"/>
    <property type="match status" value="1"/>
</dbReference>
<comment type="similarity">
    <text evidence="9">Belongs to the monovalent cation:proton antiporter 2 (CPA2) transporter (TC 2.A.37) family. CHX (TC 2.A.37.4) subfamily.</text>
</comment>
<dbReference type="EMBL" id="JAAGAX010000016">
    <property type="protein sequence ID" value="KAF2287457.1"/>
    <property type="molecule type" value="Genomic_DNA"/>
</dbReference>
<evidence type="ECO:0000256" key="5">
    <source>
        <dbReference type="ARBA" id="ARBA00022958"/>
    </source>
</evidence>
<sequence>MDAAQFAKRAICQNDIFNFNPIITTGMQAARMLVISRIFHLILTPSGQPGPVENIIAGLVLGPSLLCKIKKLQEFFIQSSSIEYYQLLTFNFRVIFMFFIGLDTDVPHMRRNLRLASTLAFEGIIACTLFGAASAIAILRLLK</sequence>
<evidence type="ECO:0000313" key="12">
    <source>
        <dbReference type="EMBL" id="KAF2287457.1"/>
    </source>
</evidence>
<gene>
    <name evidence="12" type="ORF">GH714_000608</name>
</gene>
<keyword evidence="7" id="KW-0406">Ion transport</keyword>
<keyword evidence="3" id="KW-0633">Potassium transport</keyword>
<name>A0A6A6KF92_HEVBR</name>
<dbReference type="GO" id="GO:0006813">
    <property type="term" value="P:potassium ion transport"/>
    <property type="evidence" value="ECO:0007669"/>
    <property type="project" value="UniProtKB-KW"/>
</dbReference>
<comment type="subcellular location">
    <subcellularLocation>
        <location evidence="1">Membrane</location>
        <topology evidence="1">Multi-pass membrane protein</topology>
    </subcellularLocation>
</comment>
<dbReference type="Proteomes" id="UP000467840">
    <property type="component" value="Chromosome 8"/>
</dbReference>
<dbReference type="InterPro" id="IPR006153">
    <property type="entry name" value="Cation/H_exchanger_TM"/>
</dbReference>
<evidence type="ECO:0000256" key="10">
    <source>
        <dbReference type="SAM" id="Phobius"/>
    </source>
</evidence>
<dbReference type="GO" id="GO:0016020">
    <property type="term" value="C:membrane"/>
    <property type="evidence" value="ECO:0007669"/>
    <property type="project" value="UniProtKB-SubCell"/>
</dbReference>
<evidence type="ECO:0000256" key="8">
    <source>
        <dbReference type="ARBA" id="ARBA00023136"/>
    </source>
</evidence>
<dbReference type="Gene3D" id="1.20.1530.20">
    <property type="match status" value="1"/>
</dbReference>
<dbReference type="AlphaFoldDB" id="A0A6A6KF92"/>
<dbReference type="GO" id="GO:0006885">
    <property type="term" value="P:regulation of pH"/>
    <property type="evidence" value="ECO:0007669"/>
    <property type="project" value="TreeGrafter"/>
</dbReference>
<keyword evidence="5" id="KW-0630">Potassium</keyword>
<protein>
    <recommendedName>
        <fullName evidence="11">Cation/H+ exchanger transmembrane domain-containing protein</fullName>
    </recommendedName>
</protein>
<accession>A0A6A6KF92</accession>
<evidence type="ECO:0000256" key="4">
    <source>
        <dbReference type="ARBA" id="ARBA00022692"/>
    </source>
</evidence>
<dbReference type="InterPro" id="IPR050794">
    <property type="entry name" value="CPA2_transporter"/>
</dbReference>
<dbReference type="GO" id="GO:0012505">
    <property type="term" value="C:endomembrane system"/>
    <property type="evidence" value="ECO:0007669"/>
    <property type="project" value="TreeGrafter"/>
</dbReference>
<keyword evidence="6 10" id="KW-1133">Transmembrane helix</keyword>
<feature type="transmembrane region" description="Helical" evidence="10">
    <location>
        <begin position="120"/>
        <end position="142"/>
    </location>
</feature>
<evidence type="ECO:0000256" key="7">
    <source>
        <dbReference type="ARBA" id="ARBA00023065"/>
    </source>
</evidence>
<dbReference type="InterPro" id="IPR038770">
    <property type="entry name" value="Na+/solute_symporter_sf"/>
</dbReference>
<keyword evidence="4 10" id="KW-0812">Transmembrane</keyword>
<feature type="domain" description="Cation/H+ exchanger transmembrane" evidence="11">
    <location>
        <begin position="38"/>
        <end position="135"/>
    </location>
</feature>